<protein>
    <submittedName>
        <fullName evidence="1">Uncharacterized protein</fullName>
    </submittedName>
</protein>
<name>A0ABY8AAS5_9ACTN</name>
<proteinExistence type="predicted"/>
<evidence type="ECO:0000313" key="1">
    <source>
        <dbReference type="EMBL" id="WEB42095.1"/>
    </source>
</evidence>
<organism evidence="1 2">
    <name type="scientific">Streptomyces yunnanensis</name>
    <dbReference type="NCBI Taxonomy" id="156453"/>
    <lineage>
        <taxon>Bacteria</taxon>
        <taxon>Bacillati</taxon>
        <taxon>Actinomycetota</taxon>
        <taxon>Actinomycetes</taxon>
        <taxon>Kitasatosporales</taxon>
        <taxon>Streptomycetaceae</taxon>
        <taxon>Streptomyces</taxon>
    </lineage>
</organism>
<sequence>MHRELLPLDASFFDDEDREEAEAAGLAFLNVLRRIGVELADFRLLAPCENCDNEWTFSLGQESLQGLATMTRNVVHRLDMLEAIHNQWLIDHPQVAEADDS</sequence>
<dbReference type="RefSeq" id="WP_159030880.1">
    <property type="nucleotide sequence ID" value="NZ_CP095749.1"/>
</dbReference>
<gene>
    <name evidence="1" type="ORF">MOV08_24430</name>
</gene>
<reference evidence="1 2" key="1">
    <citation type="submission" date="2022-03" db="EMBL/GenBank/DDBJ databases">
        <title>Streptomyces yunnanensis P86,complete genome.</title>
        <authorList>
            <person name="Chen S."/>
            <person name="Zhang Q."/>
        </authorList>
    </citation>
    <scope>NUCLEOTIDE SEQUENCE [LARGE SCALE GENOMIC DNA]</scope>
    <source>
        <strain evidence="1 2">P86</strain>
    </source>
</reference>
<evidence type="ECO:0000313" key="2">
    <source>
        <dbReference type="Proteomes" id="UP001218629"/>
    </source>
</evidence>
<dbReference type="Proteomes" id="UP001218629">
    <property type="component" value="Chromosome"/>
</dbReference>
<accession>A0ABY8AAS5</accession>
<keyword evidence="2" id="KW-1185">Reference proteome</keyword>
<dbReference type="EMBL" id="CP095749">
    <property type="protein sequence ID" value="WEB42095.1"/>
    <property type="molecule type" value="Genomic_DNA"/>
</dbReference>